<dbReference type="RefSeq" id="WP_072952995.1">
    <property type="nucleotide sequence ID" value="NZ_FQUT01000001.1"/>
</dbReference>
<dbReference type="EMBL" id="FQUT01000001">
    <property type="protein sequence ID" value="SHE54394.1"/>
    <property type="molecule type" value="Genomic_DNA"/>
</dbReference>
<dbReference type="OrthoDB" id="1241595at2"/>
<proteinExistence type="predicted"/>
<dbReference type="STRING" id="1416778.SAMN05443633_101465"/>
<evidence type="ECO:0000313" key="2">
    <source>
        <dbReference type="Proteomes" id="UP000184518"/>
    </source>
</evidence>
<organism evidence="1 2">
    <name type="scientific">Chryseobacterium arachidis</name>
    <dbReference type="NCBI Taxonomy" id="1416778"/>
    <lineage>
        <taxon>Bacteria</taxon>
        <taxon>Pseudomonadati</taxon>
        <taxon>Bacteroidota</taxon>
        <taxon>Flavobacteriia</taxon>
        <taxon>Flavobacteriales</taxon>
        <taxon>Weeksellaceae</taxon>
        <taxon>Chryseobacterium group</taxon>
        <taxon>Chryseobacterium</taxon>
    </lineage>
</organism>
<protein>
    <submittedName>
        <fullName evidence="1">Uncharacterized protein</fullName>
    </submittedName>
</protein>
<dbReference type="Proteomes" id="UP000184518">
    <property type="component" value="Unassembled WGS sequence"/>
</dbReference>
<evidence type="ECO:0000313" key="1">
    <source>
        <dbReference type="EMBL" id="SHE54394.1"/>
    </source>
</evidence>
<reference evidence="2" key="1">
    <citation type="submission" date="2016-11" db="EMBL/GenBank/DDBJ databases">
        <authorList>
            <person name="Varghese N."/>
            <person name="Submissions S."/>
        </authorList>
    </citation>
    <scope>NUCLEOTIDE SEQUENCE [LARGE SCALE GENOMIC DNA]</scope>
    <source>
        <strain evidence="2">DSM 27619</strain>
    </source>
</reference>
<gene>
    <name evidence="1" type="ORF">SAMN05443633_101465</name>
</gene>
<dbReference type="AlphaFoldDB" id="A0A1M4UCJ4"/>
<keyword evidence="2" id="KW-1185">Reference proteome</keyword>
<sequence>MNVLEKYKLIFVNRPYSYPNEQAYLVKDAIHYVENDFLGYFLTKFKIINDIDEIVKDIDFILSEGFYDREYCLEIYLDFLDVIYTDTTALFQETTGILIEEIPLDDLKNILLHWKRFIQTEPLEKTKVEKNSDLIYFLKENEKEDEIAKFIAQIYGSNFTLIKS</sequence>
<accession>A0A1M4UCJ4</accession>
<name>A0A1M4UCJ4_9FLAO</name>